<evidence type="ECO:0000313" key="3">
    <source>
        <dbReference type="EMBL" id="GGX58745.1"/>
    </source>
</evidence>
<reference evidence="3" key="2">
    <citation type="submission" date="2020-09" db="EMBL/GenBank/DDBJ databases">
        <authorList>
            <person name="Sun Q."/>
            <person name="Ohkuma M."/>
        </authorList>
    </citation>
    <scope>NUCLEOTIDE SEQUENCE</scope>
    <source>
        <strain evidence="3">JCM 4790</strain>
    </source>
</reference>
<evidence type="ECO:0000256" key="1">
    <source>
        <dbReference type="SAM" id="MobiDB-lite"/>
    </source>
</evidence>
<keyword evidence="4" id="KW-1185">Reference proteome</keyword>
<dbReference type="AlphaFoldDB" id="A0A918NAN3"/>
<comment type="caution">
    <text evidence="3">The sequence shown here is derived from an EMBL/GenBank/DDBJ whole genome shotgun (WGS) entry which is preliminary data.</text>
</comment>
<dbReference type="NCBIfam" id="NF033537">
    <property type="entry name" value="lasso_biosyn_B2"/>
    <property type="match status" value="1"/>
</dbReference>
<gene>
    <name evidence="3" type="ORF">GCM10010358_11050</name>
</gene>
<organism evidence="3 4">
    <name type="scientific">Streptomyces minutiscleroticus</name>
    <dbReference type="NCBI Taxonomy" id="68238"/>
    <lineage>
        <taxon>Bacteria</taxon>
        <taxon>Bacillati</taxon>
        <taxon>Actinomycetota</taxon>
        <taxon>Actinomycetes</taxon>
        <taxon>Kitasatosporales</taxon>
        <taxon>Streptomycetaceae</taxon>
        <taxon>Streptomyces</taxon>
    </lineage>
</organism>
<proteinExistence type="predicted"/>
<feature type="region of interest" description="Disordered" evidence="1">
    <location>
        <begin position="117"/>
        <end position="154"/>
    </location>
</feature>
<sequence length="154" mass="16269">MSVPFTARTRPRLPWRERPAALAAVAAAHVIARRPPARIRALLTAARRGAAPATAAQAGAARDAVLAVSLSCAGQGCLPRSIATALLCRLRGTWPTWRTGVRAYPFTAHAWVEADGRPVDEPHPPGYYTPTITVAPEEGPPRTSRPETSGPAAP</sequence>
<protein>
    <recommendedName>
        <fullName evidence="2">Microcin J25-processing protein McjB C-terminal domain-containing protein</fullName>
    </recommendedName>
</protein>
<reference evidence="3" key="1">
    <citation type="journal article" date="2014" name="Int. J. Syst. Evol. Microbiol.">
        <title>Complete genome sequence of Corynebacterium casei LMG S-19264T (=DSM 44701T), isolated from a smear-ripened cheese.</title>
        <authorList>
            <consortium name="US DOE Joint Genome Institute (JGI-PGF)"/>
            <person name="Walter F."/>
            <person name="Albersmeier A."/>
            <person name="Kalinowski J."/>
            <person name="Ruckert C."/>
        </authorList>
    </citation>
    <scope>NUCLEOTIDE SEQUENCE</scope>
    <source>
        <strain evidence="3">JCM 4790</strain>
    </source>
</reference>
<feature type="domain" description="Microcin J25-processing protein McjB C-terminal" evidence="2">
    <location>
        <begin position="21"/>
        <end position="132"/>
    </location>
</feature>
<dbReference type="Proteomes" id="UP000619244">
    <property type="component" value="Unassembled WGS sequence"/>
</dbReference>
<dbReference type="EMBL" id="BMVU01000003">
    <property type="protein sequence ID" value="GGX58745.1"/>
    <property type="molecule type" value="Genomic_DNA"/>
</dbReference>
<dbReference type="Pfam" id="PF13471">
    <property type="entry name" value="Transglut_core3"/>
    <property type="match status" value="1"/>
</dbReference>
<evidence type="ECO:0000313" key="4">
    <source>
        <dbReference type="Proteomes" id="UP000619244"/>
    </source>
</evidence>
<accession>A0A918NAN3</accession>
<dbReference type="InterPro" id="IPR032708">
    <property type="entry name" value="McjB_C"/>
</dbReference>
<dbReference type="InterPro" id="IPR053521">
    <property type="entry name" value="McjB-like"/>
</dbReference>
<name>A0A918NAN3_9ACTN</name>
<evidence type="ECO:0000259" key="2">
    <source>
        <dbReference type="Pfam" id="PF13471"/>
    </source>
</evidence>
<dbReference type="RefSeq" id="WP_190189031.1">
    <property type="nucleotide sequence ID" value="NZ_BMVU01000003.1"/>
</dbReference>